<dbReference type="PANTHER" id="PTHR11895:SF151">
    <property type="entry name" value="GLUTAMYL-TRNA(GLN) AMIDOTRANSFERASE SUBUNIT A"/>
    <property type="match status" value="1"/>
</dbReference>
<dbReference type="SUPFAM" id="SSF75304">
    <property type="entry name" value="Amidase signature (AS) enzymes"/>
    <property type="match status" value="1"/>
</dbReference>
<feature type="domain" description="Amidase" evidence="2">
    <location>
        <begin position="53"/>
        <end position="413"/>
    </location>
</feature>
<dbReference type="GO" id="GO:0016874">
    <property type="term" value="F:ligase activity"/>
    <property type="evidence" value="ECO:0007669"/>
    <property type="project" value="UniProtKB-KW"/>
</dbReference>
<dbReference type="HOGENOM" id="CLU_009600_0_0_5"/>
<sequence length="425" mass="44183">MSYPLGLLAVHRAFREGTLSPADYIASCTQRADEVEPWLKAFCDRLPGEQLTGGEGPLAGIPIGIKDIIATAGIRTTNGSRVYADHVPDQDAPIVARIKQLGGIVFGKTVSTEFAWRCPGPTVNPNNPQHTPGGSSSGSAAAVAAGIVPMALGTQTVGSVVRPAAYCGIVGFKPSFGAIVRDGVHPLAQSLDHVGFLTRSVEDAAFAFGLLADGADAGAAAQAVAGDVLPVVSSLRLGVVRPPIWDRVSAEQNQAFETALETLRRGGATIVPLELPDRYWKGFEAAEIILAAEAAAIFNGLVTQHPDLTSPQLKELVAAGNAISAPRYIEARQLQASLQQEFPQHLSGLDGILTVPAPGEAPEGLAYTGDASFCALWTMLGVPALTMPIARSARGLPLGLQVIGGFGEDAKLLRTARVVEAALAN</sequence>
<dbReference type="KEGG" id="rpa:TX73_012920"/>
<keyword evidence="5" id="KW-1185">Reference proteome</keyword>
<dbReference type="InterPro" id="IPR000120">
    <property type="entry name" value="Amidase"/>
</dbReference>
<dbReference type="Pfam" id="PF01425">
    <property type="entry name" value="Amidase"/>
    <property type="match status" value="1"/>
</dbReference>
<evidence type="ECO:0000313" key="5">
    <source>
        <dbReference type="Proteomes" id="UP000001426"/>
    </source>
</evidence>
<dbReference type="eggNOG" id="COG0154">
    <property type="taxonomic scope" value="Bacteria"/>
</dbReference>
<reference evidence="3 5" key="2">
    <citation type="journal article" date="2004" name="Nat. Biotechnol.">
        <title>Complete genome sequence of the metabolically versatile photosynthetic bacterium Rhodopseudomonas palustris.</title>
        <authorList>
            <person name="Larimer F.W."/>
            <person name="Chain P."/>
            <person name="Hauser L."/>
            <person name="Lamerdin J."/>
            <person name="Malfatti S."/>
            <person name="Do L."/>
            <person name="Land M.L."/>
            <person name="Pelletier D.A."/>
            <person name="Beatty J.T."/>
            <person name="Lang A.S."/>
            <person name="Tabita F.R."/>
            <person name="Gibson J.L."/>
            <person name="Hanson T.E."/>
            <person name="Bobst C."/>
            <person name="Torres J.L."/>
            <person name="Peres C."/>
            <person name="Harrison F.H."/>
            <person name="Gibson J."/>
            <person name="Harwood C.S."/>
        </authorList>
    </citation>
    <scope>NUCLEOTIDE SEQUENCE [LARGE SCALE GENOMIC DNA]</scope>
    <source>
        <strain evidence="5">ATCC BAA-98 / CGA009</strain>
        <strain evidence="3">CGA009</strain>
    </source>
</reference>
<keyword evidence="3" id="KW-0436">Ligase</keyword>
<name>Q6N6W4_RHOPA</name>
<dbReference type="EC" id="6.3.5.-" evidence="3"/>
<dbReference type="STRING" id="258594.RPA2500"/>
<gene>
    <name evidence="3" type="ordered locus">RPA2500</name>
    <name evidence="4" type="ORF">TX73_012920</name>
</gene>
<reference evidence="4" key="3">
    <citation type="submission" date="2022-12" db="EMBL/GenBank/DDBJ databases">
        <title>Complete genome sequence of Rhodopseudomonas palustris CGA0092 and corrections to the R. palustris CGA009 genome sequence.</title>
        <authorList>
            <person name="Mazny B.R."/>
            <person name="Sheff O.F."/>
            <person name="LaSarre B."/>
            <person name="McKinlay A."/>
            <person name="McKinlay J.B."/>
        </authorList>
    </citation>
    <scope>NUCLEOTIDE SEQUENCE</scope>
    <source>
        <strain evidence="4">CGA009</strain>
    </source>
</reference>
<reference evidence="4" key="1">
    <citation type="submission" date="2003-07" db="EMBL/GenBank/DDBJ databases">
        <authorList>
            <consortium name="Rhodopseudomonas genome consortium"/>
            <person name="Larimer F."/>
            <person name="Harwood C."/>
        </authorList>
    </citation>
    <scope>NUCLEOTIDE SEQUENCE</scope>
    <source>
        <strain evidence="4">CGA009</strain>
    </source>
</reference>
<protein>
    <submittedName>
        <fullName evidence="3 4">Amidase</fullName>
        <ecNumber evidence="3">6.3.5.-</ecNumber>
    </submittedName>
</protein>
<dbReference type="InterPro" id="IPR036928">
    <property type="entry name" value="AS_sf"/>
</dbReference>
<dbReference type="EMBL" id="CP116810">
    <property type="protein sequence ID" value="WCL92659.1"/>
    <property type="molecule type" value="Genomic_DNA"/>
</dbReference>
<dbReference type="Proteomes" id="UP000001426">
    <property type="component" value="Chromosome"/>
</dbReference>
<evidence type="ECO:0000259" key="2">
    <source>
        <dbReference type="Pfam" id="PF01425"/>
    </source>
</evidence>
<dbReference type="Gene3D" id="3.90.1300.10">
    <property type="entry name" value="Amidase signature (AS) domain"/>
    <property type="match status" value="1"/>
</dbReference>
<organism evidence="3">
    <name type="scientific">Rhodopseudomonas palustris (strain ATCC BAA-98 / CGA009)</name>
    <dbReference type="NCBI Taxonomy" id="258594"/>
    <lineage>
        <taxon>Bacteria</taxon>
        <taxon>Pseudomonadati</taxon>
        <taxon>Pseudomonadota</taxon>
        <taxon>Alphaproteobacteria</taxon>
        <taxon>Hyphomicrobiales</taxon>
        <taxon>Nitrobacteraceae</taxon>
        <taxon>Rhodopseudomonas</taxon>
    </lineage>
</organism>
<comment type="similarity">
    <text evidence="1">Belongs to the amidase family.</text>
</comment>
<proteinExistence type="inferred from homology"/>
<evidence type="ECO:0000313" key="4">
    <source>
        <dbReference type="EMBL" id="WCL92659.1"/>
    </source>
</evidence>
<dbReference type="RefSeq" id="WP_011158050.1">
    <property type="nucleotide sequence ID" value="NZ_CP116810.1"/>
</dbReference>
<dbReference type="InterPro" id="IPR023631">
    <property type="entry name" value="Amidase_dom"/>
</dbReference>
<accession>Q6N6W4</accession>
<dbReference type="EMBL" id="BX572601">
    <property type="protein sequence ID" value="CAE27941.1"/>
    <property type="molecule type" value="Genomic_DNA"/>
</dbReference>
<dbReference type="GeneID" id="66893563"/>
<evidence type="ECO:0000313" key="3">
    <source>
        <dbReference type="EMBL" id="CAE27941.1"/>
    </source>
</evidence>
<dbReference type="PhylomeDB" id="Q6N6W4"/>
<evidence type="ECO:0000256" key="1">
    <source>
        <dbReference type="ARBA" id="ARBA00009199"/>
    </source>
</evidence>
<dbReference type="PANTHER" id="PTHR11895">
    <property type="entry name" value="TRANSAMIDASE"/>
    <property type="match status" value="1"/>
</dbReference>
<dbReference type="AlphaFoldDB" id="Q6N6W4"/>